<feature type="region of interest" description="Disordered" evidence="7">
    <location>
        <begin position="223"/>
        <end position="272"/>
    </location>
</feature>
<dbReference type="STRING" id="1849047.A0A3D8QXI5"/>
<evidence type="ECO:0000256" key="4">
    <source>
        <dbReference type="ARBA" id="ARBA00023128"/>
    </source>
</evidence>
<evidence type="ECO:0000256" key="6">
    <source>
        <dbReference type="ARBA" id="ARBA00035183"/>
    </source>
</evidence>
<reference evidence="8 9" key="1">
    <citation type="journal article" date="2018" name="IMA Fungus">
        <title>IMA Genome-F 9: Draft genome sequence of Annulohypoxylon stygium, Aspergillus mulundensis, Berkeleyomyces basicola (syn. Thielaviopsis basicola), Ceratocystis smalleyi, two Cercospora beticola strains, Coleophoma cylindrospora, Fusarium fracticaudum, Phialophora cf. hyalina, and Morchella septimelata.</title>
        <authorList>
            <person name="Wingfield B.D."/>
            <person name="Bills G.F."/>
            <person name="Dong Y."/>
            <person name="Huang W."/>
            <person name="Nel W.J."/>
            <person name="Swalarsk-Parry B.S."/>
            <person name="Vaghefi N."/>
            <person name="Wilken P.M."/>
            <person name="An Z."/>
            <person name="de Beer Z.W."/>
            <person name="De Vos L."/>
            <person name="Chen L."/>
            <person name="Duong T.A."/>
            <person name="Gao Y."/>
            <person name="Hammerbacher A."/>
            <person name="Kikkert J.R."/>
            <person name="Li Y."/>
            <person name="Li H."/>
            <person name="Li K."/>
            <person name="Li Q."/>
            <person name="Liu X."/>
            <person name="Ma X."/>
            <person name="Naidoo K."/>
            <person name="Pethybridge S.J."/>
            <person name="Sun J."/>
            <person name="Steenkamp E.T."/>
            <person name="van der Nest M.A."/>
            <person name="van Wyk S."/>
            <person name="Wingfield M.J."/>
            <person name="Xiong C."/>
            <person name="Yue Q."/>
            <person name="Zhang X."/>
        </authorList>
    </citation>
    <scope>NUCLEOTIDE SEQUENCE [LARGE SCALE GENOMIC DNA]</scope>
    <source>
        <strain evidence="8 9">BP6252</strain>
    </source>
</reference>
<dbReference type="EMBL" id="PDLM01000011">
    <property type="protein sequence ID" value="RDW66489.1"/>
    <property type="molecule type" value="Genomic_DNA"/>
</dbReference>
<dbReference type="AlphaFoldDB" id="A0A3D8QXI5"/>
<evidence type="ECO:0000256" key="2">
    <source>
        <dbReference type="ARBA" id="ARBA00008860"/>
    </source>
</evidence>
<comment type="caution">
    <text evidence="8">The sequence shown here is derived from an EMBL/GenBank/DDBJ whole genome shotgun (WGS) entry which is preliminary data.</text>
</comment>
<keyword evidence="4" id="KW-0496">Mitochondrion</keyword>
<protein>
    <recommendedName>
        <fullName evidence="6">Large ribosomal subunit protein mL50</fullName>
    </recommendedName>
</protein>
<organism evidence="8 9">
    <name type="scientific">Coleophoma cylindrospora</name>
    <dbReference type="NCBI Taxonomy" id="1849047"/>
    <lineage>
        <taxon>Eukaryota</taxon>
        <taxon>Fungi</taxon>
        <taxon>Dikarya</taxon>
        <taxon>Ascomycota</taxon>
        <taxon>Pezizomycotina</taxon>
        <taxon>Leotiomycetes</taxon>
        <taxon>Helotiales</taxon>
        <taxon>Dermateaceae</taxon>
        <taxon>Coleophoma</taxon>
    </lineage>
</organism>
<dbReference type="Pfam" id="PF10501">
    <property type="entry name" value="Ribosomal_L50"/>
    <property type="match status" value="1"/>
</dbReference>
<dbReference type="GO" id="GO:0005840">
    <property type="term" value="C:ribosome"/>
    <property type="evidence" value="ECO:0007669"/>
    <property type="project" value="UniProtKB-KW"/>
</dbReference>
<dbReference type="GO" id="GO:1990904">
    <property type="term" value="C:ribonucleoprotein complex"/>
    <property type="evidence" value="ECO:0007669"/>
    <property type="project" value="UniProtKB-KW"/>
</dbReference>
<keyword evidence="3" id="KW-0689">Ribosomal protein</keyword>
<dbReference type="OrthoDB" id="6220758at2759"/>
<keyword evidence="5" id="KW-0687">Ribonucleoprotein</keyword>
<evidence type="ECO:0000313" key="8">
    <source>
        <dbReference type="EMBL" id="RDW66489.1"/>
    </source>
</evidence>
<keyword evidence="9" id="KW-1185">Reference proteome</keyword>
<evidence type="ECO:0000256" key="1">
    <source>
        <dbReference type="ARBA" id="ARBA00004173"/>
    </source>
</evidence>
<accession>A0A3D8QXI5</accession>
<evidence type="ECO:0000256" key="5">
    <source>
        <dbReference type="ARBA" id="ARBA00023274"/>
    </source>
</evidence>
<comment type="similarity">
    <text evidence="2">Belongs to the mitochondrion-specific ribosomal protein mL50 family.</text>
</comment>
<feature type="compositionally biased region" description="Basic and acidic residues" evidence="7">
    <location>
        <begin position="249"/>
        <end position="264"/>
    </location>
</feature>
<proteinExistence type="inferred from homology"/>
<sequence>MRRISRVDRSIGLMRRSVAANNTYLCAACHQNNLFSTSSPRTLPSDGKAPFTERVRRRIWGTDSPPGLADPYGDASVFDQTKKRAQRSEDADDVEVRGPQTIVRDMTGYEPAATWDGLDKVGGFGGWWKENWDAENKFRGFLPAERLADIEDVTGALRRAIVESFALRMAGKPLSEISAAEPSFDLTTEVVLTPTATGATLQFTEAASLEDIVLSLAPKVNETATKENPTESEEDVVADRSTVDPLEPEQNKEPFDETAVKEQPTESEEMVAADRSVVDSFEDTRMDYEAAIETWGSEWYKVSLADPEIKFAVIKRVMQLTGVRISDHAIQSSGTAYALLTRLATPPKSRKLVDDLASKEQLMTLPNVSVFAKRVTPIDKERMAGRWKLIEAELEKRGLPITGR</sequence>
<name>A0A3D8QXI5_9HELO</name>
<evidence type="ECO:0000256" key="3">
    <source>
        <dbReference type="ARBA" id="ARBA00022980"/>
    </source>
</evidence>
<evidence type="ECO:0000313" key="9">
    <source>
        <dbReference type="Proteomes" id="UP000256645"/>
    </source>
</evidence>
<gene>
    <name evidence="8" type="ORF">BP6252_10124</name>
</gene>
<dbReference type="Proteomes" id="UP000256645">
    <property type="component" value="Unassembled WGS sequence"/>
</dbReference>
<dbReference type="GO" id="GO:0005739">
    <property type="term" value="C:mitochondrion"/>
    <property type="evidence" value="ECO:0007669"/>
    <property type="project" value="UniProtKB-SubCell"/>
</dbReference>
<evidence type="ECO:0000256" key="7">
    <source>
        <dbReference type="SAM" id="MobiDB-lite"/>
    </source>
</evidence>
<comment type="subcellular location">
    <subcellularLocation>
        <location evidence="1">Mitochondrion</location>
    </subcellularLocation>
</comment>
<dbReference type="InterPro" id="IPR018305">
    <property type="entry name" value="Ribosomal_m50"/>
</dbReference>